<evidence type="ECO:0000259" key="2">
    <source>
        <dbReference type="Pfam" id="PF07007"/>
    </source>
</evidence>
<name>A0A2S9Q6B2_9HYPH</name>
<keyword evidence="1" id="KW-0732">Signal</keyword>
<feature type="signal peptide" evidence="1">
    <location>
        <begin position="1"/>
        <end position="49"/>
    </location>
</feature>
<dbReference type="AlphaFoldDB" id="A0A2S9Q6B2"/>
<dbReference type="PANTHER" id="PTHR39176:SF1">
    <property type="entry name" value="PERIPLASMIC PROTEIN"/>
    <property type="match status" value="1"/>
</dbReference>
<comment type="caution">
    <text evidence="3">The sequence shown here is derived from an EMBL/GenBank/DDBJ whole genome shotgun (WGS) entry which is preliminary data.</text>
</comment>
<dbReference type="PANTHER" id="PTHR39176">
    <property type="entry name" value="PERIPLASMIC PROTEIN-RELATED"/>
    <property type="match status" value="1"/>
</dbReference>
<evidence type="ECO:0000256" key="1">
    <source>
        <dbReference type="SAM" id="SignalP"/>
    </source>
</evidence>
<reference evidence="3 4" key="1">
    <citation type="submission" date="2018-02" db="EMBL/GenBank/DDBJ databases">
        <title>Whole genome sequencing of endophytic bacterium.</title>
        <authorList>
            <person name="Eedara R."/>
            <person name="Podile A.R."/>
        </authorList>
    </citation>
    <scope>NUCLEOTIDE SEQUENCE [LARGE SCALE GENOMIC DNA]</scope>
    <source>
        <strain evidence="3 4">RP1T</strain>
    </source>
</reference>
<gene>
    <name evidence="3" type="ORF">C5L14_23340</name>
</gene>
<accession>A0A2S9Q6B2</accession>
<dbReference type="InterPro" id="IPR009739">
    <property type="entry name" value="LprI-like_N"/>
</dbReference>
<feature type="domain" description="Lysozyme inhibitor LprI-like N-terminal" evidence="2">
    <location>
        <begin position="76"/>
        <end position="167"/>
    </location>
</feature>
<dbReference type="Gene3D" id="1.20.1270.180">
    <property type="match status" value="1"/>
</dbReference>
<dbReference type="EMBL" id="PUEJ01000010">
    <property type="protein sequence ID" value="PRH84903.1"/>
    <property type="molecule type" value="Genomic_DNA"/>
</dbReference>
<sequence>MRDGVPQHISARDGMRCHPSVIVKNRITMSRLAAFSLLFLGLASMPALAAPAYEAFKPSHDEINGKVYSRQYDDCAGRTEGVTAKITDCIDDEFERVDKKLNTNYQAVLRRLQDEASRETLRQSQREWLKSRWNACDSGEDGEGGQAAMIDDRSCRLEELARRTLWLQSYGR</sequence>
<proteinExistence type="predicted"/>
<dbReference type="OrthoDB" id="7340239at2"/>
<keyword evidence="4" id="KW-1185">Reference proteome</keyword>
<dbReference type="Pfam" id="PF07007">
    <property type="entry name" value="LprI"/>
    <property type="match status" value="1"/>
</dbReference>
<evidence type="ECO:0000313" key="3">
    <source>
        <dbReference type="EMBL" id="PRH84903.1"/>
    </source>
</evidence>
<dbReference type="Proteomes" id="UP000237682">
    <property type="component" value="Unassembled WGS sequence"/>
</dbReference>
<evidence type="ECO:0000313" key="4">
    <source>
        <dbReference type="Proteomes" id="UP000237682"/>
    </source>
</evidence>
<organism evidence="3 4">
    <name type="scientific">Labrys okinawensis</name>
    <dbReference type="NCBI Taxonomy" id="346911"/>
    <lineage>
        <taxon>Bacteria</taxon>
        <taxon>Pseudomonadati</taxon>
        <taxon>Pseudomonadota</taxon>
        <taxon>Alphaproteobacteria</taxon>
        <taxon>Hyphomicrobiales</taxon>
        <taxon>Xanthobacteraceae</taxon>
        <taxon>Labrys</taxon>
    </lineage>
</organism>
<feature type="chain" id="PRO_5015411288" description="Lysozyme inhibitor LprI-like N-terminal domain-containing protein" evidence="1">
    <location>
        <begin position="50"/>
        <end position="172"/>
    </location>
</feature>
<protein>
    <recommendedName>
        <fullName evidence="2">Lysozyme inhibitor LprI-like N-terminal domain-containing protein</fullName>
    </recommendedName>
</protein>